<organism evidence="6 7">
    <name type="scientific">Elsinoe batatas</name>
    <dbReference type="NCBI Taxonomy" id="2601811"/>
    <lineage>
        <taxon>Eukaryota</taxon>
        <taxon>Fungi</taxon>
        <taxon>Dikarya</taxon>
        <taxon>Ascomycota</taxon>
        <taxon>Pezizomycotina</taxon>
        <taxon>Dothideomycetes</taxon>
        <taxon>Dothideomycetidae</taxon>
        <taxon>Myriangiales</taxon>
        <taxon>Elsinoaceae</taxon>
        <taxon>Elsinoe</taxon>
    </lineage>
</organism>
<comment type="caution">
    <text evidence="6">The sequence shown here is derived from an EMBL/GenBank/DDBJ whole genome shotgun (WGS) entry which is preliminary data.</text>
</comment>
<feature type="active site" description="Charge relay system" evidence="3">
    <location>
        <position position="135"/>
    </location>
</feature>
<keyword evidence="2" id="KW-0378">Hydrolase</keyword>
<dbReference type="Proteomes" id="UP000809789">
    <property type="component" value="Unassembled WGS sequence"/>
</dbReference>
<keyword evidence="7" id="KW-1185">Reference proteome</keyword>
<name>A0A8K0KVJ6_9PEZI</name>
<evidence type="ECO:0000256" key="1">
    <source>
        <dbReference type="ARBA" id="ARBA00009199"/>
    </source>
</evidence>
<feature type="active site" description="Acyl-ester intermediate" evidence="3">
    <location>
        <position position="234"/>
    </location>
</feature>
<dbReference type="GO" id="GO:0016787">
    <property type="term" value="F:hydrolase activity"/>
    <property type="evidence" value="ECO:0007669"/>
    <property type="project" value="UniProtKB-KW"/>
</dbReference>
<dbReference type="PIRSF" id="PIRSF001221">
    <property type="entry name" value="Amidase_fungi"/>
    <property type="match status" value="1"/>
</dbReference>
<dbReference type="Gene3D" id="3.90.1300.10">
    <property type="entry name" value="Amidase signature (AS) domain"/>
    <property type="match status" value="1"/>
</dbReference>
<dbReference type="InterPro" id="IPR036928">
    <property type="entry name" value="AS_sf"/>
</dbReference>
<evidence type="ECO:0000259" key="5">
    <source>
        <dbReference type="Pfam" id="PF01425"/>
    </source>
</evidence>
<evidence type="ECO:0000256" key="2">
    <source>
        <dbReference type="ARBA" id="ARBA00022801"/>
    </source>
</evidence>
<sequence>MTATQSGSWQEIAEKKQKARSKLIPDEWQLKERYEGSNVLDVPAKAGILTPRELQITSDYDAVDLVDALKQGTFSAEEVTIAFCKRAAVAQQLTNCLTEIFFDDAIERARSLDRERNEKPKAGLRPLHGLPISLKDSFRIPGVDSTIGLACFAHQPDDHYSNLPQLLVDLGAVLYCKTNIPQTMMTADSDNNVFGRTLNPNNLQLTAGGSTGGEGALIALRGSIAGIGTDIAGSIRIPSACNGIYGFKPSSGIVPFADQRAPVPDGEMGVEPVAGPMATNLRSCNFLLETVMRSKPWLWDADCHHIEWQAHARPLKIRIGVVHDDGLYTPHPPIRRTILESAQRLSSAGVEVVNLKLPSMLEAFLTTVQFYSADENKYIQSLISSTQEPFVPSVVKKDLPNTPPMDIKKLFELNAARHKIQAEYHQLWLQHSLDAILLPAAPHTAMPFDEWLSVSYTCLWNLLDYPACIIPTGKVKSADKKDDISTAKYGDMDKQTYQIYSGPEQFKDAPTSIQLVGMRQEDERLLKVAQVVDEILHNEVESKL</sequence>
<feature type="domain" description="Amidase" evidence="5">
    <location>
        <begin position="78"/>
        <end position="526"/>
    </location>
</feature>
<evidence type="ECO:0000256" key="4">
    <source>
        <dbReference type="PIRSR" id="PIRSR001221-2"/>
    </source>
</evidence>
<feature type="binding site" evidence="4">
    <location>
        <begin position="231"/>
        <end position="234"/>
    </location>
    <ligand>
        <name>substrate</name>
    </ligand>
</feature>
<feature type="binding site" evidence="4">
    <location>
        <position position="184"/>
    </location>
    <ligand>
        <name>substrate</name>
    </ligand>
</feature>
<dbReference type="OrthoDB" id="6428749at2759"/>
<dbReference type="PANTHER" id="PTHR46072:SF3">
    <property type="entry name" value="AMIDASE"/>
    <property type="match status" value="1"/>
</dbReference>
<evidence type="ECO:0000313" key="7">
    <source>
        <dbReference type="Proteomes" id="UP000809789"/>
    </source>
</evidence>
<dbReference type="Pfam" id="PF01425">
    <property type="entry name" value="Amidase"/>
    <property type="match status" value="1"/>
</dbReference>
<feature type="binding site" evidence="4">
    <location>
        <position position="210"/>
    </location>
    <ligand>
        <name>substrate</name>
    </ligand>
</feature>
<dbReference type="SUPFAM" id="SSF75304">
    <property type="entry name" value="Amidase signature (AS) enzymes"/>
    <property type="match status" value="1"/>
</dbReference>
<feature type="active site" description="Charge relay system" evidence="3">
    <location>
        <position position="210"/>
    </location>
</feature>
<reference evidence="6" key="1">
    <citation type="submission" date="2021-07" db="EMBL/GenBank/DDBJ databases">
        <title>Elsinoe batatas strain:CRI-CJ2 Genome sequencing and assembly.</title>
        <authorList>
            <person name="Huang L."/>
        </authorList>
    </citation>
    <scope>NUCLEOTIDE SEQUENCE</scope>
    <source>
        <strain evidence="6">CRI-CJ2</strain>
    </source>
</reference>
<dbReference type="EMBL" id="JAESVG020000009">
    <property type="protein sequence ID" value="KAG8624327.1"/>
    <property type="molecule type" value="Genomic_DNA"/>
</dbReference>
<protein>
    <recommendedName>
        <fullName evidence="5">Amidase domain-containing protein</fullName>
    </recommendedName>
</protein>
<gene>
    <name evidence="6" type="ORF">KVT40_007394</name>
</gene>
<proteinExistence type="inferred from homology"/>
<evidence type="ECO:0000256" key="3">
    <source>
        <dbReference type="PIRSR" id="PIRSR001221-1"/>
    </source>
</evidence>
<dbReference type="PANTHER" id="PTHR46072">
    <property type="entry name" value="AMIDASE-RELATED-RELATED"/>
    <property type="match status" value="1"/>
</dbReference>
<dbReference type="AlphaFoldDB" id="A0A8K0KVJ6"/>
<evidence type="ECO:0000313" key="6">
    <source>
        <dbReference type="EMBL" id="KAG8624327.1"/>
    </source>
</evidence>
<comment type="similarity">
    <text evidence="1">Belongs to the amidase family.</text>
</comment>
<dbReference type="InterPro" id="IPR023631">
    <property type="entry name" value="Amidase_dom"/>
</dbReference>
<accession>A0A8K0KVJ6</accession>